<reference evidence="1 2" key="1">
    <citation type="submission" date="2018-08" db="EMBL/GenBank/DDBJ databases">
        <title>Genomic taxonomy of the Vibrionaceae family.</title>
        <authorList>
            <person name="Gomez-Gil B."/>
            <person name="Tanaka M."/>
            <person name="Sawabe T."/>
            <person name="Enciso-Ibarra K."/>
        </authorList>
    </citation>
    <scope>NUCLEOTIDE SEQUENCE [LARGE SCALE GENOMIC DNA]</scope>
    <source>
        <strain evidence="1 2">CAIM 1831</strain>
    </source>
</reference>
<evidence type="ECO:0000313" key="1">
    <source>
        <dbReference type="EMBL" id="AXY02867.1"/>
    </source>
</evidence>
<accession>A0ABM6YZ22</accession>
<organism evidence="1 2">
    <name type="scientific">Vibrio alfacsensis</name>
    <dbReference type="NCBI Taxonomy" id="1074311"/>
    <lineage>
        <taxon>Bacteria</taxon>
        <taxon>Pseudomonadati</taxon>
        <taxon>Pseudomonadota</taxon>
        <taxon>Gammaproteobacteria</taxon>
        <taxon>Vibrionales</taxon>
        <taxon>Vibrionaceae</taxon>
        <taxon>Vibrio</taxon>
    </lineage>
</organism>
<keyword evidence="2" id="KW-1185">Reference proteome</keyword>
<dbReference type="EMBL" id="CP032094">
    <property type="protein sequence ID" value="AXY02867.1"/>
    <property type="molecule type" value="Genomic_DNA"/>
</dbReference>
<proteinExistence type="predicted"/>
<sequence>MRSYLAGVLVLLVALMAFELSQARLSSNSLHTASIAPSLVNAPSIEEQPALPKRKMKASLLSRNVLRVNHKNNGHYFDKATAFETYGVVRPTEIAKWFVAQAMLSFRYDSFRQSRYRVVGGKESNLIYRFMHAK</sequence>
<name>A0ABM6YZ22_9VIBR</name>
<gene>
    <name evidence="1" type="ORF">D1115_17970</name>
</gene>
<dbReference type="Proteomes" id="UP000262832">
    <property type="component" value="Chromosome II"/>
</dbReference>
<evidence type="ECO:0000313" key="2">
    <source>
        <dbReference type="Proteomes" id="UP000262832"/>
    </source>
</evidence>
<protein>
    <submittedName>
        <fullName evidence="1">Uncharacterized protein</fullName>
    </submittedName>
</protein>
<dbReference type="RefSeq" id="WP_128812775.1">
    <property type="nucleotide sequence ID" value="NZ_CP032094.1"/>
</dbReference>